<name>A0A2N1PQH3_9BACT</name>
<gene>
    <name evidence="4" type="ORF">CVV64_09550</name>
</gene>
<proteinExistence type="predicted"/>
<organism evidence="4 5">
    <name type="scientific">Candidatus Wallbacteria bacterium HGW-Wallbacteria-1</name>
    <dbReference type="NCBI Taxonomy" id="2013854"/>
    <lineage>
        <taxon>Bacteria</taxon>
        <taxon>Candidatus Walliibacteriota</taxon>
    </lineage>
</organism>
<dbReference type="PANTHER" id="PTHR44943:SF8">
    <property type="entry name" value="TPR REPEAT-CONTAINING PROTEIN MJ0263"/>
    <property type="match status" value="1"/>
</dbReference>
<accession>A0A2N1PQH3</accession>
<dbReference type="InterPro" id="IPR011990">
    <property type="entry name" value="TPR-like_helical_dom_sf"/>
</dbReference>
<dbReference type="EMBL" id="PGXC01000005">
    <property type="protein sequence ID" value="PKK90591.1"/>
    <property type="molecule type" value="Genomic_DNA"/>
</dbReference>
<dbReference type="PROSITE" id="PS50005">
    <property type="entry name" value="TPR"/>
    <property type="match status" value="1"/>
</dbReference>
<sequence>MPFPYKNKVFSGAISLPHCGRDWPFFLKGLFGTLLFLSLIASINGAVAQEMKRDVEASHQWYSLGKYNFQFRKDFKKSREALLMALEKDPQNFLAFEMLQEVERRLRREEMVSGSEGKSDIQTPQGGESMQWYDNALYHWEKSRDARESIRCLERALQINPFNTRAIALLRTIRKENPEYSAEKALPGVKIQADPAGRYETIAKTQEAQHWFANSTYHFRKGNLARAMEAIEKSLSLAPDLKVSTELKNKISQALSKREKLAIESSLERTAASLEGKTPEGGKASHWFWLGKYYFSVKRDYKGALECFERAALMDPNHDETQSMINRTKLKLYFVTDGSAVRIVDTRSDKPISTGLDSASENAVGRKIGDSQTEKKREIDPAAVEAEEIELVGDYEFADTTRTAPDRGDVVGDLQEKAKKSPYELWMARRKAFEDMGGILFAGQWKREERAARKAETVRTSTGQDRKGDVESELEAMWNNIQKGEIQSSSEVSGTDGNGASVKSGVAAIGSDVAQAMAGFDIGGMKREDEYKAARQKQRDSLMKPDEEVKLIPPDMKQQIMDTIASAEEMAKRGRTEDALKNYESAFLSLIKYDPDNLEALYNLLLVNIRQEDDDFATLLLFRLLGMMDKIGSNSELHKAVREIVFCFVKSTILQSSISAYNNSVEPLEKMTTGTLSLERLSASGLLVTGDVPYELSLKIGERTVKAAISMDNFKCSAGGKYHIGRDGFVRCTVHGMSPYLRMRGRAKKWQ</sequence>
<dbReference type="PANTHER" id="PTHR44943">
    <property type="entry name" value="CELLULOSE SYNTHASE OPERON PROTEIN C"/>
    <property type="match status" value="1"/>
</dbReference>
<protein>
    <recommendedName>
        <fullName evidence="6">Tetratricopeptide repeat protein</fullName>
    </recommendedName>
</protein>
<dbReference type="SMART" id="SM00028">
    <property type="entry name" value="TPR"/>
    <property type="match status" value="4"/>
</dbReference>
<feature type="repeat" description="TPR" evidence="3">
    <location>
        <begin position="208"/>
        <end position="241"/>
    </location>
</feature>
<evidence type="ECO:0000313" key="4">
    <source>
        <dbReference type="EMBL" id="PKK90591.1"/>
    </source>
</evidence>
<evidence type="ECO:0000256" key="1">
    <source>
        <dbReference type="ARBA" id="ARBA00022737"/>
    </source>
</evidence>
<evidence type="ECO:0000256" key="3">
    <source>
        <dbReference type="PROSITE-ProRule" id="PRU00339"/>
    </source>
</evidence>
<dbReference type="AlphaFoldDB" id="A0A2N1PQH3"/>
<keyword evidence="2 3" id="KW-0802">TPR repeat</keyword>
<dbReference type="Pfam" id="PF13181">
    <property type="entry name" value="TPR_8"/>
    <property type="match status" value="1"/>
</dbReference>
<keyword evidence="1" id="KW-0677">Repeat</keyword>
<comment type="caution">
    <text evidence="4">The sequence shown here is derived from an EMBL/GenBank/DDBJ whole genome shotgun (WGS) entry which is preliminary data.</text>
</comment>
<dbReference type="InterPro" id="IPR051685">
    <property type="entry name" value="Ycf3/AcsC/BcsC/TPR_MFPF"/>
</dbReference>
<reference evidence="4 5" key="1">
    <citation type="journal article" date="2017" name="ISME J.">
        <title>Potential for microbial H2 and metal transformations associated with novel bacteria and archaea in deep terrestrial subsurface sediments.</title>
        <authorList>
            <person name="Hernsdorf A.W."/>
            <person name="Amano Y."/>
            <person name="Miyakawa K."/>
            <person name="Ise K."/>
            <person name="Suzuki Y."/>
            <person name="Anantharaman K."/>
            <person name="Probst A."/>
            <person name="Burstein D."/>
            <person name="Thomas B.C."/>
            <person name="Banfield J.F."/>
        </authorList>
    </citation>
    <scope>NUCLEOTIDE SEQUENCE [LARGE SCALE GENOMIC DNA]</scope>
    <source>
        <strain evidence="4">HGW-Wallbacteria-1</strain>
    </source>
</reference>
<dbReference type="Gene3D" id="1.25.40.10">
    <property type="entry name" value="Tetratricopeptide repeat domain"/>
    <property type="match status" value="2"/>
</dbReference>
<dbReference type="SUPFAM" id="SSF48452">
    <property type="entry name" value="TPR-like"/>
    <property type="match status" value="1"/>
</dbReference>
<dbReference type="Proteomes" id="UP000233256">
    <property type="component" value="Unassembled WGS sequence"/>
</dbReference>
<dbReference type="InterPro" id="IPR019734">
    <property type="entry name" value="TPR_rpt"/>
</dbReference>
<evidence type="ECO:0000256" key="2">
    <source>
        <dbReference type="ARBA" id="ARBA00022803"/>
    </source>
</evidence>
<evidence type="ECO:0008006" key="6">
    <source>
        <dbReference type="Google" id="ProtNLM"/>
    </source>
</evidence>
<evidence type="ECO:0000313" key="5">
    <source>
        <dbReference type="Proteomes" id="UP000233256"/>
    </source>
</evidence>